<gene>
    <name evidence="2" type="ORF">ACFQ5X_46315</name>
</gene>
<dbReference type="Proteomes" id="UP001597058">
    <property type="component" value="Unassembled WGS sequence"/>
</dbReference>
<name>A0ABW3XX75_9ACTN</name>
<sequence length="50" mass="5069">MESSAVGLGDVVAATNPGERTVDPSNGLDDLDDRSGRKPSRSDPKAGSAL</sequence>
<comment type="caution">
    <text evidence="2">The sequence shown here is derived from an EMBL/GenBank/DDBJ whole genome shotgun (WGS) entry which is preliminary data.</text>
</comment>
<protein>
    <submittedName>
        <fullName evidence="2">Uncharacterized protein</fullName>
    </submittedName>
</protein>
<accession>A0ABW3XX75</accession>
<dbReference type="RefSeq" id="WP_381331063.1">
    <property type="nucleotide sequence ID" value="NZ_JBHTMM010000164.1"/>
</dbReference>
<reference evidence="3" key="1">
    <citation type="journal article" date="2019" name="Int. J. Syst. Evol. Microbiol.">
        <title>The Global Catalogue of Microorganisms (GCM) 10K type strain sequencing project: providing services to taxonomists for standard genome sequencing and annotation.</title>
        <authorList>
            <consortium name="The Broad Institute Genomics Platform"/>
            <consortium name="The Broad Institute Genome Sequencing Center for Infectious Disease"/>
            <person name="Wu L."/>
            <person name="Ma J."/>
        </authorList>
    </citation>
    <scope>NUCLEOTIDE SEQUENCE [LARGE SCALE GENOMIC DNA]</scope>
    <source>
        <strain evidence="3">CGMCC 4.7020</strain>
    </source>
</reference>
<dbReference type="EMBL" id="JBHTMM010000164">
    <property type="protein sequence ID" value="MFD1313144.1"/>
    <property type="molecule type" value="Genomic_DNA"/>
</dbReference>
<feature type="region of interest" description="Disordered" evidence="1">
    <location>
        <begin position="1"/>
        <end position="50"/>
    </location>
</feature>
<feature type="compositionally biased region" description="Basic and acidic residues" evidence="1">
    <location>
        <begin position="33"/>
        <end position="44"/>
    </location>
</feature>
<organism evidence="2 3">
    <name type="scientific">Streptomyces kaempferi</name>
    <dbReference type="NCBI Taxonomy" id="333725"/>
    <lineage>
        <taxon>Bacteria</taxon>
        <taxon>Bacillati</taxon>
        <taxon>Actinomycetota</taxon>
        <taxon>Actinomycetes</taxon>
        <taxon>Kitasatosporales</taxon>
        <taxon>Streptomycetaceae</taxon>
        <taxon>Streptomyces</taxon>
    </lineage>
</organism>
<evidence type="ECO:0000313" key="2">
    <source>
        <dbReference type="EMBL" id="MFD1313144.1"/>
    </source>
</evidence>
<proteinExistence type="predicted"/>
<evidence type="ECO:0000313" key="3">
    <source>
        <dbReference type="Proteomes" id="UP001597058"/>
    </source>
</evidence>
<evidence type="ECO:0000256" key="1">
    <source>
        <dbReference type="SAM" id="MobiDB-lite"/>
    </source>
</evidence>
<keyword evidence="3" id="KW-1185">Reference proteome</keyword>